<dbReference type="InterPro" id="IPR036929">
    <property type="entry name" value="DsbDN_sf"/>
</dbReference>
<dbReference type="AlphaFoldDB" id="A0A381QUF6"/>
<feature type="domain" description="Thiol:disulfide interchange protein DsbD N-terminal" evidence="1">
    <location>
        <begin position="51"/>
        <end position="165"/>
    </location>
</feature>
<gene>
    <name evidence="2" type="ORF">METZ01_LOCUS35875</name>
</gene>
<protein>
    <recommendedName>
        <fullName evidence="1">Thiol:disulfide interchange protein DsbD N-terminal domain-containing protein</fullName>
    </recommendedName>
</protein>
<dbReference type="EMBL" id="UINC01001532">
    <property type="protein sequence ID" value="SUZ83021.1"/>
    <property type="molecule type" value="Genomic_DNA"/>
</dbReference>
<name>A0A381QUF6_9ZZZZ</name>
<accession>A0A381QUF6</accession>
<dbReference type="InterPro" id="IPR028250">
    <property type="entry name" value="DsbDN"/>
</dbReference>
<dbReference type="Pfam" id="PF11412">
    <property type="entry name" value="DsbD_N"/>
    <property type="match status" value="1"/>
</dbReference>
<evidence type="ECO:0000259" key="1">
    <source>
        <dbReference type="Pfam" id="PF11412"/>
    </source>
</evidence>
<reference evidence="2" key="1">
    <citation type="submission" date="2018-05" db="EMBL/GenBank/DDBJ databases">
        <authorList>
            <person name="Lanie J.A."/>
            <person name="Ng W.-L."/>
            <person name="Kazmierczak K.M."/>
            <person name="Andrzejewski T.M."/>
            <person name="Davidsen T.M."/>
            <person name="Wayne K.J."/>
            <person name="Tettelin H."/>
            <person name="Glass J.I."/>
            <person name="Rusch D."/>
            <person name="Podicherti R."/>
            <person name="Tsui H.-C.T."/>
            <person name="Winkler M.E."/>
        </authorList>
    </citation>
    <scope>NUCLEOTIDE SEQUENCE</scope>
</reference>
<sequence>MKSTQWQEDRFGFMEMKNNKAVATLTKTFLLLIFLCKLAFSVTAQEIPNNAEPLAPEDAFVMDHIVVGPSEAVIRWRIPKYYYLYKEKFAFSSKDFIIEGVQFPLPEIKDDPFFGPSEIYHNVVEATLRLTPKTEGNSKGILDIAYQGCWEGGVCYPLLKTSIKLSGL</sequence>
<dbReference type="GO" id="GO:0015035">
    <property type="term" value="F:protein-disulfide reductase activity"/>
    <property type="evidence" value="ECO:0007669"/>
    <property type="project" value="TreeGrafter"/>
</dbReference>
<dbReference type="SUPFAM" id="SSF74863">
    <property type="entry name" value="Thiol:disulfide interchange protein DsbD, N-terminal domain (DsbD-alpha)"/>
    <property type="match status" value="1"/>
</dbReference>
<dbReference type="GO" id="GO:0045454">
    <property type="term" value="P:cell redox homeostasis"/>
    <property type="evidence" value="ECO:0007669"/>
    <property type="project" value="TreeGrafter"/>
</dbReference>
<dbReference type="PANTHER" id="PTHR32234:SF0">
    <property type="entry name" value="THIOL:DISULFIDE INTERCHANGE PROTEIN DSBD"/>
    <property type="match status" value="1"/>
</dbReference>
<evidence type="ECO:0000313" key="2">
    <source>
        <dbReference type="EMBL" id="SUZ83021.1"/>
    </source>
</evidence>
<organism evidence="2">
    <name type="scientific">marine metagenome</name>
    <dbReference type="NCBI Taxonomy" id="408172"/>
    <lineage>
        <taxon>unclassified sequences</taxon>
        <taxon>metagenomes</taxon>
        <taxon>ecological metagenomes</taxon>
    </lineage>
</organism>
<dbReference type="PANTHER" id="PTHR32234">
    <property type="entry name" value="THIOL:DISULFIDE INTERCHANGE PROTEIN DSBD"/>
    <property type="match status" value="1"/>
</dbReference>
<dbReference type="Gene3D" id="2.60.40.1250">
    <property type="entry name" value="Thiol:disulfide interchange protein DsbD, N-terminal domain"/>
    <property type="match status" value="1"/>
</dbReference>
<proteinExistence type="predicted"/>